<evidence type="ECO:0000313" key="7">
    <source>
        <dbReference type="Proteomes" id="UP000277294"/>
    </source>
</evidence>
<dbReference type="Pfam" id="PF21118">
    <property type="entry name" value="DosC_2nd"/>
    <property type="match status" value="1"/>
</dbReference>
<dbReference type="Pfam" id="PF00990">
    <property type="entry name" value="GGDEF"/>
    <property type="match status" value="1"/>
</dbReference>
<proteinExistence type="predicted"/>
<name>A0A3P4B261_9BURK</name>
<reference evidence="6 7" key="1">
    <citation type="submission" date="2018-10" db="EMBL/GenBank/DDBJ databases">
        <authorList>
            <person name="Criscuolo A."/>
        </authorList>
    </citation>
    <scope>NUCLEOTIDE SEQUENCE [LARGE SCALE GENOMIC DNA]</scope>
    <source>
        <strain evidence="6">DnA1</strain>
    </source>
</reference>
<dbReference type="SUPFAM" id="SSF55073">
    <property type="entry name" value="Nucleotide cyclase"/>
    <property type="match status" value="1"/>
</dbReference>
<dbReference type="Gene3D" id="3.30.70.270">
    <property type="match status" value="1"/>
</dbReference>
<dbReference type="EC" id="2.7.7.65" evidence="1"/>
<dbReference type="GO" id="GO:0005886">
    <property type="term" value="C:plasma membrane"/>
    <property type="evidence" value="ECO:0007669"/>
    <property type="project" value="TreeGrafter"/>
</dbReference>
<feature type="domain" description="GGDEF" evidence="5">
    <location>
        <begin position="327"/>
        <end position="460"/>
    </location>
</feature>
<sequence>MSKDNYFSEERISAEWQELMGRLTPESPALLSSLVHKLARVLADDFYSHMLADPHASIFLSSEQVHERLHGSLQKWAIQVLGSHSPDAIDGLIAAQLQVGTIHARIGIPSNLVARGARRLKLRLLERLAAAQTDEATRRICMIYVSQVLDICMEAMTASYARSRERSAKSDEAYRLFSLTQNLNTERERQRASLLDWENTLVYQIAIGAPMADTGNLSSSTFGLWFTHKGVPSFGENSEIEAISTLIADVDATLAVARQQADTPALRASVLRSVRTGISSIKQLLGSLFAQMSELESGRDALTQLMNRRFLPTVLRREVSLAMRSEGAFALIMVDVDHFKAINDNHGHAAGDVALQRVAAALLNGLRSSDYAFRYGGEEFLLVLVETLAPEAYAVAERLRRQIEQEPTVLADGTVLNVTISAGVAMHTGHPDYERTLAAADAALYMAKKLGRNRTELAEAADGRIAGR</sequence>
<dbReference type="PROSITE" id="PS50887">
    <property type="entry name" value="GGDEF"/>
    <property type="match status" value="1"/>
</dbReference>
<keyword evidence="7" id="KW-1185">Reference proteome</keyword>
<dbReference type="PANTHER" id="PTHR45138:SF9">
    <property type="entry name" value="DIGUANYLATE CYCLASE DGCM-RELATED"/>
    <property type="match status" value="1"/>
</dbReference>
<dbReference type="Gene3D" id="1.10.490.10">
    <property type="entry name" value="Globins"/>
    <property type="match status" value="1"/>
</dbReference>
<dbReference type="InterPro" id="IPR043128">
    <property type="entry name" value="Rev_trsase/Diguanyl_cyclase"/>
</dbReference>
<organism evidence="6 7">
    <name type="scientific">Pigmentiphaga humi</name>
    <dbReference type="NCBI Taxonomy" id="2478468"/>
    <lineage>
        <taxon>Bacteria</taxon>
        <taxon>Pseudomonadati</taxon>
        <taxon>Pseudomonadota</taxon>
        <taxon>Betaproteobacteria</taxon>
        <taxon>Burkholderiales</taxon>
        <taxon>Alcaligenaceae</taxon>
        <taxon>Pigmentiphaga</taxon>
    </lineage>
</organism>
<dbReference type="InterPro" id="IPR050469">
    <property type="entry name" value="Diguanylate_Cyclase"/>
</dbReference>
<dbReference type="FunFam" id="3.30.70.270:FF:000001">
    <property type="entry name" value="Diguanylate cyclase domain protein"/>
    <property type="match status" value="1"/>
</dbReference>
<dbReference type="GO" id="GO:0020037">
    <property type="term" value="F:heme binding"/>
    <property type="evidence" value="ECO:0007669"/>
    <property type="project" value="InterPro"/>
</dbReference>
<dbReference type="NCBIfam" id="TIGR00254">
    <property type="entry name" value="GGDEF"/>
    <property type="match status" value="1"/>
</dbReference>
<gene>
    <name evidence="6" type="primary">dosC</name>
    <name evidence="6" type="ORF">PIGHUM_01719</name>
</gene>
<evidence type="ECO:0000256" key="1">
    <source>
        <dbReference type="ARBA" id="ARBA00012528"/>
    </source>
</evidence>
<evidence type="ECO:0000313" key="6">
    <source>
        <dbReference type="EMBL" id="VCU69656.1"/>
    </source>
</evidence>
<dbReference type="GO" id="GO:0019825">
    <property type="term" value="F:oxygen binding"/>
    <property type="evidence" value="ECO:0007669"/>
    <property type="project" value="InterPro"/>
</dbReference>
<evidence type="ECO:0000256" key="2">
    <source>
        <dbReference type="ARBA" id="ARBA00015125"/>
    </source>
</evidence>
<dbReference type="InterPro" id="IPR048442">
    <property type="entry name" value="DosC_2nd"/>
</dbReference>
<dbReference type="Pfam" id="PF11563">
    <property type="entry name" value="Protoglobin"/>
    <property type="match status" value="1"/>
</dbReference>
<dbReference type="EMBL" id="UWPJ01000015">
    <property type="protein sequence ID" value="VCU69656.1"/>
    <property type="molecule type" value="Genomic_DNA"/>
</dbReference>
<dbReference type="OrthoDB" id="9813903at2"/>
<dbReference type="CDD" id="cd01949">
    <property type="entry name" value="GGDEF"/>
    <property type="match status" value="1"/>
</dbReference>
<dbReference type="InterPro" id="IPR029787">
    <property type="entry name" value="Nucleotide_cyclase"/>
</dbReference>
<evidence type="ECO:0000256" key="3">
    <source>
        <dbReference type="ARBA" id="ARBA00029839"/>
    </source>
</evidence>
<evidence type="ECO:0000259" key="5">
    <source>
        <dbReference type="PROSITE" id="PS50887"/>
    </source>
</evidence>
<dbReference type="GO" id="GO:1902201">
    <property type="term" value="P:negative regulation of bacterial-type flagellum-dependent cell motility"/>
    <property type="evidence" value="ECO:0007669"/>
    <property type="project" value="TreeGrafter"/>
</dbReference>
<dbReference type="InterPro" id="IPR009050">
    <property type="entry name" value="Globin-like_sf"/>
</dbReference>
<dbReference type="GO" id="GO:0043709">
    <property type="term" value="P:cell adhesion involved in single-species biofilm formation"/>
    <property type="evidence" value="ECO:0007669"/>
    <property type="project" value="TreeGrafter"/>
</dbReference>
<keyword evidence="6" id="KW-0548">Nucleotidyltransferase</keyword>
<dbReference type="RefSeq" id="WP_160142214.1">
    <property type="nucleotide sequence ID" value="NZ_UWPJ01000015.1"/>
</dbReference>
<dbReference type="GO" id="GO:0052621">
    <property type="term" value="F:diguanylate cyclase activity"/>
    <property type="evidence" value="ECO:0007669"/>
    <property type="project" value="UniProtKB-EC"/>
</dbReference>
<dbReference type="Proteomes" id="UP000277294">
    <property type="component" value="Unassembled WGS sequence"/>
</dbReference>
<protein>
    <recommendedName>
        <fullName evidence="2">Diguanylate cyclase DosC</fullName>
        <ecNumber evidence="1">2.7.7.65</ecNumber>
    </recommendedName>
    <alternativeName>
        <fullName evidence="3">Direct oxygen-sensing cyclase</fullName>
    </alternativeName>
</protein>
<keyword evidence="6" id="KW-0808">Transferase</keyword>
<comment type="catalytic activity">
    <reaction evidence="4">
        <text>2 GTP = 3',3'-c-di-GMP + 2 diphosphate</text>
        <dbReference type="Rhea" id="RHEA:24898"/>
        <dbReference type="ChEBI" id="CHEBI:33019"/>
        <dbReference type="ChEBI" id="CHEBI:37565"/>
        <dbReference type="ChEBI" id="CHEBI:58805"/>
        <dbReference type="EC" id="2.7.7.65"/>
    </reaction>
</comment>
<dbReference type="InterPro" id="IPR012292">
    <property type="entry name" value="Globin/Proto"/>
</dbReference>
<dbReference type="SMART" id="SM00267">
    <property type="entry name" value="GGDEF"/>
    <property type="match status" value="1"/>
</dbReference>
<accession>A0A3P4B261</accession>
<dbReference type="InterPro" id="IPR000160">
    <property type="entry name" value="GGDEF_dom"/>
</dbReference>
<dbReference type="PANTHER" id="PTHR45138">
    <property type="entry name" value="REGULATORY COMPONENTS OF SENSORY TRANSDUCTION SYSTEM"/>
    <property type="match status" value="1"/>
</dbReference>
<dbReference type="SUPFAM" id="SSF46458">
    <property type="entry name" value="Globin-like"/>
    <property type="match status" value="1"/>
</dbReference>
<dbReference type="InterPro" id="IPR044398">
    <property type="entry name" value="Globin-sensor_dom"/>
</dbReference>
<evidence type="ECO:0000256" key="4">
    <source>
        <dbReference type="ARBA" id="ARBA00034247"/>
    </source>
</evidence>
<dbReference type="AlphaFoldDB" id="A0A3P4B261"/>